<accession>A0A5S9R8M0</accession>
<name>A0A5S9R8M0_MYCVN</name>
<organism evidence="1 2">
    <name type="scientific">Mycolicibacterium vanbaalenii</name>
    <name type="common">Mycobacterium vanbaalenii</name>
    <dbReference type="NCBI Taxonomy" id="110539"/>
    <lineage>
        <taxon>Bacteria</taxon>
        <taxon>Bacillati</taxon>
        <taxon>Actinomycetota</taxon>
        <taxon>Actinomycetes</taxon>
        <taxon>Mycobacteriales</taxon>
        <taxon>Mycobacteriaceae</taxon>
        <taxon>Mycolicibacterium</taxon>
    </lineage>
</organism>
<evidence type="ECO:0000313" key="1">
    <source>
        <dbReference type="EMBL" id="CAA0132139.1"/>
    </source>
</evidence>
<keyword evidence="2" id="KW-1185">Reference proteome</keyword>
<protein>
    <submittedName>
        <fullName evidence="1">Uncharacterized protein</fullName>
    </submittedName>
</protein>
<evidence type="ECO:0000313" key="2">
    <source>
        <dbReference type="Proteomes" id="UP000430146"/>
    </source>
</evidence>
<reference evidence="1 2" key="1">
    <citation type="submission" date="2019-11" db="EMBL/GenBank/DDBJ databases">
        <authorList>
            <person name="Holert J."/>
        </authorList>
    </citation>
    <scope>NUCLEOTIDE SEQUENCE [LARGE SCALE GENOMIC DNA]</scope>
    <source>
        <strain evidence="1">BC8_1</strain>
    </source>
</reference>
<dbReference type="Proteomes" id="UP000430146">
    <property type="component" value="Unassembled WGS sequence"/>
</dbReference>
<dbReference type="EMBL" id="CACSIP010000045">
    <property type="protein sequence ID" value="CAA0132139.1"/>
    <property type="molecule type" value="Genomic_DNA"/>
</dbReference>
<dbReference type="AlphaFoldDB" id="A0A5S9R8M0"/>
<proteinExistence type="predicted"/>
<sequence>MRAPPAKVSTLTLALVPVTTLLEPSLAELDFEPDILCACHKLCNPLAHPAQWWVTLSCGCPYPMCQTALRIANVRLKVRPLTCRLCETEQITIRGVIRI</sequence>
<gene>
    <name evidence="1" type="ORF">AELLOGFF_01630</name>
</gene>